<sequence length="224" mass="24584">MYPNPPAVRHETEAITLHAAELILGQFSGSGGGEKASLRIMDLCTGTGCIPLLLHSLLSRHFSQLSIVGIDISATAVSLAQKNAERNVRLGKLSQRALTDIGFQHKNILEPFAVPNSQVDVLISNPPYVSPEEYHGGTTSRSVRIFEPKLALVPPENIAPFMMDSGNFRPEDFFYHHISALLCTLQVRLTILECGSRLQAMRVATVYENVIGSHKDLVNNNIEI</sequence>
<dbReference type="PROSITE" id="PS00092">
    <property type="entry name" value="N6_MTASE"/>
    <property type="match status" value="1"/>
</dbReference>
<dbReference type="AlphaFoldDB" id="A0A1L9PSS2"/>
<dbReference type="OrthoDB" id="269872at2759"/>
<evidence type="ECO:0000259" key="1">
    <source>
        <dbReference type="Pfam" id="PF13847"/>
    </source>
</evidence>
<dbReference type="GO" id="GO:0008168">
    <property type="term" value="F:methyltransferase activity"/>
    <property type="evidence" value="ECO:0007669"/>
    <property type="project" value="InterPro"/>
</dbReference>
<dbReference type="CDD" id="cd02440">
    <property type="entry name" value="AdoMet_MTases"/>
    <property type="match status" value="1"/>
</dbReference>
<keyword evidence="3" id="KW-1185">Reference proteome</keyword>
<feature type="domain" description="Methyltransferase" evidence="1">
    <location>
        <begin position="35"/>
        <end position="125"/>
    </location>
</feature>
<dbReference type="Gene3D" id="3.40.50.150">
    <property type="entry name" value="Vaccinia Virus protein VP39"/>
    <property type="match status" value="1"/>
</dbReference>
<name>A0A1L9PSS2_ASPVE</name>
<dbReference type="GO" id="GO:0005739">
    <property type="term" value="C:mitochondrion"/>
    <property type="evidence" value="ECO:0007669"/>
    <property type="project" value="TreeGrafter"/>
</dbReference>
<dbReference type="SUPFAM" id="SSF53335">
    <property type="entry name" value="S-adenosyl-L-methionine-dependent methyltransferases"/>
    <property type="match status" value="1"/>
</dbReference>
<dbReference type="GO" id="GO:0003676">
    <property type="term" value="F:nucleic acid binding"/>
    <property type="evidence" value="ECO:0007669"/>
    <property type="project" value="InterPro"/>
</dbReference>
<organism evidence="2 3">
    <name type="scientific">Aspergillus versicolor CBS 583.65</name>
    <dbReference type="NCBI Taxonomy" id="1036611"/>
    <lineage>
        <taxon>Eukaryota</taxon>
        <taxon>Fungi</taxon>
        <taxon>Dikarya</taxon>
        <taxon>Ascomycota</taxon>
        <taxon>Pezizomycotina</taxon>
        <taxon>Eurotiomycetes</taxon>
        <taxon>Eurotiomycetidae</taxon>
        <taxon>Eurotiales</taxon>
        <taxon>Aspergillaceae</taxon>
        <taxon>Aspergillus</taxon>
        <taxon>Aspergillus subgen. Nidulantes</taxon>
    </lineage>
</organism>
<dbReference type="Proteomes" id="UP000184073">
    <property type="component" value="Unassembled WGS sequence"/>
</dbReference>
<dbReference type="InterPro" id="IPR029063">
    <property type="entry name" value="SAM-dependent_MTases_sf"/>
</dbReference>
<evidence type="ECO:0000313" key="2">
    <source>
        <dbReference type="EMBL" id="OJJ04590.1"/>
    </source>
</evidence>
<proteinExistence type="predicted"/>
<reference evidence="3" key="1">
    <citation type="journal article" date="2017" name="Genome Biol.">
        <title>Comparative genomics reveals high biological diversity and specific adaptations in the industrially and medically important fungal genus Aspergillus.</title>
        <authorList>
            <person name="de Vries R.P."/>
            <person name="Riley R."/>
            <person name="Wiebenga A."/>
            <person name="Aguilar-Osorio G."/>
            <person name="Amillis S."/>
            <person name="Uchima C.A."/>
            <person name="Anderluh G."/>
            <person name="Asadollahi M."/>
            <person name="Askin M."/>
            <person name="Barry K."/>
            <person name="Battaglia E."/>
            <person name="Bayram O."/>
            <person name="Benocci T."/>
            <person name="Braus-Stromeyer S.A."/>
            <person name="Caldana C."/>
            <person name="Canovas D."/>
            <person name="Cerqueira G.C."/>
            <person name="Chen F."/>
            <person name="Chen W."/>
            <person name="Choi C."/>
            <person name="Clum A."/>
            <person name="Dos Santos R.A."/>
            <person name="Damasio A.R."/>
            <person name="Diallinas G."/>
            <person name="Emri T."/>
            <person name="Fekete E."/>
            <person name="Flipphi M."/>
            <person name="Freyberg S."/>
            <person name="Gallo A."/>
            <person name="Gournas C."/>
            <person name="Habgood R."/>
            <person name="Hainaut M."/>
            <person name="Harispe M.L."/>
            <person name="Henrissat B."/>
            <person name="Hilden K.S."/>
            <person name="Hope R."/>
            <person name="Hossain A."/>
            <person name="Karabika E."/>
            <person name="Karaffa L."/>
            <person name="Karanyi Z."/>
            <person name="Krasevec N."/>
            <person name="Kuo A."/>
            <person name="Kusch H."/>
            <person name="LaButti K."/>
            <person name="Lagendijk E.L."/>
            <person name="Lapidus A."/>
            <person name="Levasseur A."/>
            <person name="Lindquist E."/>
            <person name="Lipzen A."/>
            <person name="Logrieco A.F."/>
            <person name="MacCabe A."/>
            <person name="Maekelae M.R."/>
            <person name="Malavazi I."/>
            <person name="Melin P."/>
            <person name="Meyer V."/>
            <person name="Mielnichuk N."/>
            <person name="Miskei M."/>
            <person name="Molnar A.P."/>
            <person name="Mule G."/>
            <person name="Ngan C.Y."/>
            <person name="Orejas M."/>
            <person name="Orosz E."/>
            <person name="Ouedraogo J.P."/>
            <person name="Overkamp K.M."/>
            <person name="Park H.-S."/>
            <person name="Perrone G."/>
            <person name="Piumi F."/>
            <person name="Punt P.J."/>
            <person name="Ram A.F."/>
            <person name="Ramon A."/>
            <person name="Rauscher S."/>
            <person name="Record E."/>
            <person name="Riano-Pachon D.M."/>
            <person name="Robert V."/>
            <person name="Roehrig J."/>
            <person name="Ruller R."/>
            <person name="Salamov A."/>
            <person name="Salih N.S."/>
            <person name="Samson R.A."/>
            <person name="Sandor E."/>
            <person name="Sanguinetti M."/>
            <person name="Schuetze T."/>
            <person name="Sepcic K."/>
            <person name="Shelest E."/>
            <person name="Sherlock G."/>
            <person name="Sophianopoulou V."/>
            <person name="Squina F.M."/>
            <person name="Sun H."/>
            <person name="Susca A."/>
            <person name="Todd R.B."/>
            <person name="Tsang A."/>
            <person name="Unkles S.E."/>
            <person name="van de Wiele N."/>
            <person name="van Rossen-Uffink D."/>
            <person name="Oliveira J.V."/>
            <person name="Vesth T.C."/>
            <person name="Visser J."/>
            <person name="Yu J.-H."/>
            <person name="Zhou M."/>
            <person name="Andersen M.R."/>
            <person name="Archer D.B."/>
            <person name="Baker S.E."/>
            <person name="Benoit I."/>
            <person name="Brakhage A.A."/>
            <person name="Braus G.H."/>
            <person name="Fischer R."/>
            <person name="Frisvad J.C."/>
            <person name="Goldman G.H."/>
            <person name="Houbraken J."/>
            <person name="Oakley B."/>
            <person name="Pocsi I."/>
            <person name="Scazzocchio C."/>
            <person name="Seiboth B."/>
            <person name="vanKuyk P.A."/>
            <person name="Wortman J."/>
            <person name="Dyer P.S."/>
            <person name="Grigoriev I.V."/>
        </authorList>
    </citation>
    <scope>NUCLEOTIDE SEQUENCE [LARGE SCALE GENOMIC DNA]</scope>
    <source>
        <strain evidence="3">CBS 583.65</strain>
    </source>
</reference>
<evidence type="ECO:0000313" key="3">
    <source>
        <dbReference type="Proteomes" id="UP000184073"/>
    </source>
</evidence>
<accession>A0A1L9PSS2</accession>
<dbReference type="PANTHER" id="PTHR18895">
    <property type="entry name" value="HEMK METHYLTRANSFERASE"/>
    <property type="match status" value="1"/>
</dbReference>
<dbReference type="STRING" id="1036611.A0A1L9PSS2"/>
<protein>
    <recommendedName>
        <fullName evidence="1">Methyltransferase domain-containing protein</fullName>
    </recommendedName>
</protein>
<dbReference type="InterPro" id="IPR025714">
    <property type="entry name" value="Methyltranfer_dom"/>
</dbReference>
<dbReference type="InterPro" id="IPR050320">
    <property type="entry name" value="N5-glutamine_MTase"/>
</dbReference>
<dbReference type="Pfam" id="PF13847">
    <property type="entry name" value="Methyltransf_31"/>
    <property type="match status" value="1"/>
</dbReference>
<dbReference type="GO" id="GO:0032259">
    <property type="term" value="P:methylation"/>
    <property type="evidence" value="ECO:0007669"/>
    <property type="project" value="InterPro"/>
</dbReference>
<dbReference type="RefSeq" id="XP_040670352.1">
    <property type="nucleotide sequence ID" value="XM_040808331.1"/>
</dbReference>
<dbReference type="InterPro" id="IPR002052">
    <property type="entry name" value="DNA_methylase_N6_adenine_CS"/>
</dbReference>
<dbReference type="GeneID" id="63723842"/>
<gene>
    <name evidence="2" type="ORF">ASPVEDRAFT_152932</name>
</gene>
<dbReference type="PANTHER" id="PTHR18895:SF74">
    <property type="entry name" value="MTRF1L RELEASE FACTOR GLUTAMINE METHYLTRANSFERASE"/>
    <property type="match status" value="1"/>
</dbReference>
<dbReference type="EMBL" id="KV878132">
    <property type="protein sequence ID" value="OJJ04590.1"/>
    <property type="molecule type" value="Genomic_DNA"/>
</dbReference>
<dbReference type="VEuPathDB" id="FungiDB:ASPVEDRAFT_152932"/>